<dbReference type="Pfam" id="PF13432">
    <property type="entry name" value="TPR_16"/>
    <property type="match status" value="1"/>
</dbReference>
<reference evidence="3 4" key="1">
    <citation type="submission" date="2016-09" db="EMBL/GenBank/DDBJ databases">
        <title>Alteromonas lipolytica, a new species isolated from sea water.</title>
        <authorList>
            <person name="Wu Y.-H."/>
            <person name="Cheng H."/>
            <person name="Xu X.-W."/>
        </authorList>
    </citation>
    <scope>NUCLEOTIDE SEQUENCE [LARGE SCALE GENOMIC DNA]</scope>
    <source>
        <strain evidence="3 4">JW12</strain>
    </source>
</reference>
<dbReference type="SUPFAM" id="SSF48452">
    <property type="entry name" value="TPR-like"/>
    <property type="match status" value="1"/>
</dbReference>
<dbReference type="PANTHER" id="PTHR12788:SF10">
    <property type="entry name" value="PROTEIN-TYROSINE SULFOTRANSFERASE"/>
    <property type="match status" value="1"/>
</dbReference>
<accession>A0A1E8FIA2</accession>
<protein>
    <submittedName>
        <fullName evidence="3">Uncharacterized protein</fullName>
    </submittedName>
</protein>
<dbReference type="InterPro" id="IPR011990">
    <property type="entry name" value="TPR-like_helical_dom_sf"/>
</dbReference>
<dbReference type="InterPro" id="IPR027417">
    <property type="entry name" value="P-loop_NTPase"/>
</dbReference>
<feature type="repeat" description="TPR" evidence="2">
    <location>
        <begin position="106"/>
        <end position="139"/>
    </location>
</feature>
<evidence type="ECO:0000313" key="4">
    <source>
        <dbReference type="Proteomes" id="UP000176037"/>
    </source>
</evidence>
<dbReference type="EMBL" id="MJIC01000009">
    <property type="protein sequence ID" value="OFI35466.1"/>
    <property type="molecule type" value="Genomic_DNA"/>
</dbReference>
<dbReference type="STRING" id="1856405.BFC17_11915"/>
<dbReference type="Proteomes" id="UP000176037">
    <property type="component" value="Unassembled WGS sequence"/>
</dbReference>
<dbReference type="Gene3D" id="1.25.40.10">
    <property type="entry name" value="Tetratricopeptide repeat domain"/>
    <property type="match status" value="1"/>
</dbReference>
<proteinExistence type="predicted"/>
<keyword evidence="2" id="KW-0802">TPR repeat</keyword>
<keyword evidence="1" id="KW-0808">Transferase</keyword>
<dbReference type="AlphaFoldDB" id="A0A1E8FIA2"/>
<gene>
    <name evidence="3" type="ORF">BFC17_11915</name>
</gene>
<dbReference type="PROSITE" id="PS50005">
    <property type="entry name" value="TPR"/>
    <property type="match status" value="2"/>
</dbReference>
<name>A0A1E8FIA2_9ALTE</name>
<keyword evidence="4" id="KW-1185">Reference proteome</keyword>
<feature type="repeat" description="TPR" evidence="2">
    <location>
        <begin position="140"/>
        <end position="173"/>
    </location>
</feature>
<dbReference type="Pfam" id="PF13181">
    <property type="entry name" value="TPR_8"/>
    <property type="match status" value="1"/>
</dbReference>
<dbReference type="Pfam" id="PF13174">
    <property type="entry name" value="TPR_6"/>
    <property type="match status" value="1"/>
</dbReference>
<dbReference type="RefSeq" id="WP_070175210.1">
    <property type="nucleotide sequence ID" value="NZ_BMJR01000006.1"/>
</dbReference>
<dbReference type="GO" id="GO:0008476">
    <property type="term" value="F:protein-tyrosine sulfotransferase activity"/>
    <property type="evidence" value="ECO:0007669"/>
    <property type="project" value="InterPro"/>
</dbReference>
<dbReference type="InterPro" id="IPR019734">
    <property type="entry name" value="TPR_rpt"/>
</dbReference>
<dbReference type="InterPro" id="IPR026634">
    <property type="entry name" value="TPST-like"/>
</dbReference>
<sequence length="538" mass="59341">MNTLSPFQKIESLIAQGDLDTAAADCIQLVKQYPETGDSWLLMSDISFRLKQNRMAVNSALKALEIDPTNPGYLLHLARLYAGFNAWQAARKVLAKLFELADKLPTEQLNALADLYFKGGHIEQAIEIYERVHKAEPEHQQVLFNLGALYRYGGQIDKAAACLTAAVALDPIDYQACCALAHCKKHRDPTPVIASIKRCLTAYAGDFGNEASEAIAALNYAKAKVLEDQQQWSRAYKAYSTGAALKKTLQRATCEQEIERMQAMQALVTKGRFTCAANSGEASGPIFVVGMPRTGTTVVERMLASHSQVTSGGELNFLPMTLLEAGDASTSAGPEGLTPEVLGQAAKQNMAAIGERYMALARDYLATEGCFTDKLPLNALLVPVILAAIPNARIIQVERNAMDTAFSNFKMLFNRGYDYSYSLADIARYLPAYQAMTRQWQETWPQQILTVSYEQLIADPENSCRALLGFCQLAWEADCLQFHTAAGTTQTASASQVTEPLHNRYVGQWRHYKEALGALQRELARQGVSPLTEEDIKW</sequence>
<organism evidence="3 4">
    <name type="scientific">Alteromonas lipolytica</name>
    <dbReference type="NCBI Taxonomy" id="1856405"/>
    <lineage>
        <taxon>Bacteria</taxon>
        <taxon>Pseudomonadati</taxon>
        <taxon>Pseudomonadota</taxon>
        <taxon>Gammaproteobacteria</taxon>
        <taxon>Alteromonadales</taxon>
        <taxon>Alteromonadaceae</taxon>
        <taxon>Alteromonas/Salinimonas group</taxon>
        <taxon>Alteromonas</taxon>
    </lineage>
</organism>
<dbReference type="Pfam" id="PF13469">
    <property type="entry name" value="Sulfotransfer_3"/>
    <property type="match status" value="1"/>
</dbReference>
<comment type="caution">
    <text evidence="3">The sequence shown here is derived from an EMBL/GenBank/DDBJ whole genome shotgun (WGS) entry which is preliminary data.</text>
</comment>
<dbReference type="OrthoDB" id="9815894at2"/>
<evidence type="ECO:0000313" key="3">
    <source>
        <dbReference type="EMBL" id="OFI35466.1"/>
    </source>
</evidence>
<evidence type="ECO:0000256" key="1">
    <source>
        <dbReference type="ARBA" id="ARBA00022679"/>
    </source>
</evidence>
<evidence type="ECO:0000256" key="2">
    <source>
        <dbReference type="PROSITE-ProRule" id="PRU00339"/>
    </source>
</evidence>
<dbReference type="SMART" id="SM00028">
    <property type="entry name" value="TPR"/>
    <property type="match status" value="4"/>
</dbReference>
<dbReference type="Gene3D" id="3.40.50.300">
    <property type="entry name" value="P-loop containing nucleotide triphosphate hydrolases"/>
    <property type="match status" value="1"/>
</dbReference>
<dbReference type="SUPFAM" id="SSF52540">
    <property type="entry name" value="P-loop containing nucleoside triphosphate hydrolases"/>
    <property type="match status" value="1"/>
</dbReference>
<dbReference type="PANTHER" id="PTHR12788">
    <property type="entry name" value="PROTEIN-TYROSINE SULFOTRANSFERASE 2"/>
    <property type="match status" value="1"/>
</dbReference>